<dbReference type="Pfam" id="PF00480">
    <property type="entry name" value="ROK"/>
    <property type="match status" value="1"/>
</dbReference>
<gene>
    <name evidence="2" type="ORF">GCM10010170_106530</name>
</gene>
<evidence type="ECO:0000313" key="2">
    <source>
        <dbReference type="EMBL" id="GAA2393403.1"/>
    </source>
</evidence>
<comment type="similarity">
    <text evidence="1">Belongs to the ROK (NagC/XylR) family.</text>
</comment>
<evidence type="ECO:0000313" key="3">
    <source>
        <dbReference type="Proteomes" id="UP001501444"/>
    </source>
</evidence>
<dbReference type="PANTHER" id="PTHR18964:SF149">
    <property type="entry name" value="BIFUNCTIONAL UDP-N-ACETYLGLUCOSAMINE 2-EPIMERASE_N-ACETYLMANNOSAMINE KINASE"/>
    <property type="match status" value="1"/>
</dbReference>
<protein>
    <submittedName>
        <fullName evidence="2">ROK family transcriptional regulator</fullName>
    </submittedName>
</protein>
<dbReference type="Gene3D" id="3.30.420.40">
    <property type="match status" value="2"/>
</dbReference>
<comment type="caution">
    <text evidence="2">The sequence shown here is derived from an EMBL/GenBank/DDBJ whole genome shotgun (WGS) entry which is preliminary data.</text>
</comment>
<keyword evidence="3" id="KW-1185">Reference proteome</keyword>
<dbReference type="PANTHER" id="PTHR18964">
    <property type="entry name" value="ROK (REPRESSOR, ORF, KINASE) FAMILY"/>
    <property type="match status" value="1"/>
</dbReference>
<dbReference type="InterPro" id="IPR036390">
    <property type="entry name" value="WH_DNA-bd_sf"/>
</dbReference>
<dbReference type="InterPro" id="IPR043129">
    <property type="entry name" value="ATPase_NBD"/>
</dbReference>
<dbReference type="SUPFAM" id="SSF46785">
    <property type="entry name" value="Winged helix' DNA-binding domain"/>
    <property type="match status" value="1"/>
</dbReference>
<dbReference type="EMBL" id="BAAARV010000135">
    <property type="protein sequence ID" value="GAA2393403.1"/>
    <property type="molecule type" value="Genomic_DNA"/>
</dbReference>
<organism evidence="2 3">
    <name type="scientific">Dactylosporangium salmoneum</name>
    <dbReference type="NCBI Taxonomy" id="53361"/>
    <lineage>
        <taxon>Bacteria</taxon>
        <taxon>Bacillati</taxon>
        <taxon>Actinomycetota</taxon>
        <taxon>Actinomycetes</taxon>
        <taxon>Micromonosporales</taxon>
        <taxon>Micromonosporaceae</taxon>
        <taxon>Dactylosporangium</taxon>
    </lineage>
</organism>
<dbReference type="InterPro" id="IPR036388">
    <property type="entry name" value="WH-like_DNA-bd_sf"/>
</dbReference>
<reference evidence="2 3" key="1">
    <citation type="journal article" date="2019" name="Int. J. Syst. Evol. Microbiol.">
        <title>The Global Catalogue of Microorganisms (GCM) 10K type strain sequencing project: providing services to taxonomists for standard genome sequencing and annotation.</title>
        <authorList>
            <consortium name="The Broad Institute Genomics Platform"/>
            <consortium name="The Broad Institute Genome Sequencing Center for Infectious Disease"/>
            <person name="Wu L."/>
            <person name="Ma J."/>
        </authorList>
    </citation>
    <scope>NUCLEOTIDE SEQUENCE [LARGE SCALE GENOMIC DNA]</scope>
    <source>
        <strain evidence="2 3">JCM 3272</strain>
    </source>
</reference>
<dbReference type="Proteomes" id="UP001501444">
    <property type="component" value="Unassembled WGS sequence"/>
</dbReference>
<proteinExistence type="inferred from homology"/>
<dbReference type="SUPFAM" id="SSF53067">
    <property type="entry name" value="Actin-like ATPase domain"/>
    <property type="match status" value="1"/>
</dbReference>
<accession>A0ABN3I2R6</accession>
<dbReference type="InterPro" id="IPR000600">
    <property type="entry name" value="ROK"/>
</dbReference>
<evidence type="ECO:0000256" key="1">
    <source>
        <dbReference type="ARBA" id="ARBA00006479"/>
    </source>
</evidence>
<name>A0ABN3I2R6_9ACTN</name>
<sequence length="388" mass="38190">MATMRAEALRVQGALALLRHAHAHPGVTRAEAAAHLGLSSGSATEIMGRLRAARLLGEAAAPQTGGRGRPTTVLVAHPEGPLVAVVELTHATWRVTTAAIGGALAPAPVRRHSGGPPGPLLAGIAAAVGALREETGDRLAAVGVAVPGTVRGTTVVQAATLGWRDVDLGPLAAGLPLTVGNDASLAGVAEVLRGAAREVPVALHLTVEVGIGGVLLAGGRPVLGATGAGGEFGHVPFGDPALACPCGASGCWDVTVDGRAMARRLGRPGPADPRAFAEETLAAARAGDAGARAAVDEVAEALGRGIGALLNALDPAIVTLGGLGVDLLDVAGAGLRAAVLRAAMAWRRAALPPIVPAELGSRGPAIGAAESALAAVLAPLTQARVSGR</sequence>
<dbReference type="RefSeq" id="WP_344620440.1">
    <property type="nucleotide sequence ID" value="NZ_BAAARV010000135.1"/>
</dbReference>
<dbReference type="Gene3D" id="1.10.10.10">
    <property type="entry name" value="Winged helix-like DNA-binding domain superfamily/Winged helix DNA-binding domain"/>
    <property type="match status" value="1"/>
</dbReference>